<comment type="caution">
    <text evidence="2">The sequence shown here is derived from an EMBL/GenBank/DDBJ whole genome shotgun (WGS) entry which is preliminary data.</text>
</comment>
<dbReference type="AlphaFoldDB" id="A0A1F8A2E4"/>
<dbReference type="GeneID" id="34449752"/>
<dbReference type="PANTHER" id="PTHR38791">
    <property type="entry name" value="ZN(II)2CYS6 TRANSCRIPTION FACTOR (EUROFUNG)-RELATED-RELATED"/>
    <property type="match status" value="1"/>
</dbReference>
<name>A0A1F8A2E4_9EURO</name>
<feature type="region of interest" description="Disordered" evidence="1">
    <location>
        <begin position="441"/>
        <end position="460"/>
    </location>
</feature>
<dbReference type="PANTHER" id="PTHR38791:SF12">
    <property type="entry name" value="TRANSCRIPTION FACTOR DOMAIN-CONTAINING PROTEIN-RELATED"/>
    <property type="match status" value="1"/>
</dbReference>
<evidence type="ECO:0000313" key="3">
    <source>
        <dbReference type="Proteomes" id="UP000179179"/>
    </source>
</evidence>
<dbReference type="InterPro" id="IPR053175">
    <property type="entry name" value="DHMBA_Reg_Transcription_Factor"/>
</dbReference>
<organism evidence="2 3">
    <name type="scientific">Aspergillus bombycis</name>
    <dbReference type="NCBI Taxonomy" id="109264"/>
    <lineage>
        <taxon>Eukaryota</taxon>
        <taxon>Fungi</taxon>
        <taxon>Dikarya</taxon>
        <taxon>Ascomycota</taxon>
        <taxon>Pezizomycotina</taxon>
        <taxon>Eurotiomycetes</taxon>
        <taxon>Eurotiomycetidae</taxon>
        <taxon>Eurotiales</taxon>
        <taxon>Aspergillaceae</taxon>
        <taxon>Aspergillus</taxon>
    </lineage>
</organism>
<evidence type="ECO:0000256" key="1">
    <source>
        <dbReference type="SAM" id="MobiDB-lite"/>
    </source>
</evidence>
<dbReference type="OrthoDB" id="4491390at2759"/>
<sequence>MRKRSITPTDSQRSSRSTSVSHSSPELPLILPHVADSTWEERAVCHFFDQFTCVSDESLNHLGFLPSLYATCRDSRQDDPVSSCLKLATEATALITLSNHVKAPSLLLKARGYYGLALHGLRRLLGTRSQAVKDETFATMVILSLFEDIAGERNGLYSSHTKGLGLLMTMRGESQLSHAQGRDLFICAYAHTLIESIVLRTRPRHGSISTELIAGQLDGSEPVLRLIQTASKIGQLFAESSSHQGSLDIDNITQLTTWIETGSLLALEMANWSQHLPDHWLPLVVCTATGGSLMTYQNASIAAIWTYYRAARISLQRHLLDLRQALASLVGDNQACDVHCHAALEEIQEMTTDTCRSIPFSLGDVDTFGQSISTSTEGRPPVRALYGYLMLWPLWYVLTFGMGTAAQTEQMRSALGSVGSVLGIKLALMLAQQGSMSQNATALTPNPSRFVPSTGSTACT</sequence>
<gene>
    <name evidence="2" type="ORF">ABOM_006362</name>
</gene>
<protein>
    <submittedName>
        <fullName evidence="2">Zn(II)2Cys6 transcription factor</fullName>
    </submittedName>
</protein>
<feature type="compositionally biased region" description="Low complexity" evidence="1">
    <location>
        <begin position="11"/>
        <end position="24"/>
    </location>
</feature>
<dbReference type="EMBL" id="LYCR01000042">
    <property type="protein sequence ID" value="OGM45488.1"/>
    <property type="molecule type" value="Genomic_DNA"/>
</dbReference>
<dbReference type="STRING" id="109264.A0A1F8A2E4"/>
<accession>A0A1F8A2E4</accession>
<keyword evidence="3" id="KW-1185">Reference proteome</keyword>
<dbReference type="RefSeq" id="XP_022389205.1">
    <property type="nucleotide sequence ID" value="XM_022533491.1"/>
</dbReference>
<dbReference type="InterPro" id="IPR021858">
    <property type="entry name" value="Fun_TF"/>
</dbReference>
<dbReference type="Proteomes" id="UP000179179">
    <property type="component" value="Unassembled WGS sequence"/>
</dbReference>
<evidence type="ECO:0000313" key="2">
    <source>
        <dbReference type="EMBL" id="OGM45488.1"/>
    </source>
</evidence>
<dbReference type="Pfam" id="PF11951">
    <property type="entry name" value="Fungal_trans_2"/>
    <property type="match status" value="1"/>
</dbReference>
<feature type="region of interest" description="Disordered" evidence="1">
    <location>
        <begin position="1"/>
        <end position="25"/>
    </location>
</feature>
<feature type="compositionally biased region" description="Polar residues" evidence="1">
    <location>
        <begin position="1"/>
        <end position="10"/>
    </location>
</feature>
<reference evidence="2 3" key="1">
    <citation type="journal article" date="2016" name="Genome Biol. Evol.">
        <title>Draft genome sequence of an aflatoxigenic Aspergillus species, A. bombycis.</title>
        <authorList>
            <person name="Moore G.G."/>
            <person name="Mack B.M."/>
            <person name="Beltz S.B."/>
            <person name="Gilbert M.K."/>
        </authorList>
    </citation>
    <scope>NUCLEOTIDE SEQUENCE [LARGE SCALE GENOMIC DNA]</scope>
    <source>
        <strain evidence="3">NRRL 26010</strain>
    </source>
</reference>
<proteinExistence type="predicted"/>